<evidence type="ECO:0000313" key="3">
    <source>
        <dbReference type="Proteomes" id="UP000002640"/>
    </source>
</evidence>
<dbReference type="OMA" id="AQRRQYV"/>
<gene>
    <name evidence="2" type="ORF">PHYSODRAFT_285320</name>
</gene>
<dbReference type="RefSeq" id="XP_009522417.1">
    <property type="nucleotide sequence ID" value="XM_009524122.1"/>
</dbReference>
<dbReference type="EMBL" id="JH159153">
    <property type="protein sequence ID" value="EGZ19700.1"/>
    <property type="molecule type" value="Genomic_DNA"/>
</dbReference>
<evidence type="ECO:0000256" key="1">
    <source>
        <dbReference type="SAM" id="MobiDB-lite"/>
    </source>
</evidence>
<protein>
    <submittedName>
        <fullName evidence="2">Uncharacterized protein</fullName>
    </submittedName>
</protein>
<sequence length="97" mass="10942">MTPSMMATRNAFPLNTPATLMYVREKTSSDATKTDFVTASEPRDSTGAKLSRKMKELFGSSKSQKQALSPSEQRESRKEAQRRQYVDSLAFVRTGFR</sequence>
<dbReference type="SMR" id="G4Z845"/>
<feature type="region of interest" description="Disordered" evidence="1">
    <location>
        <begin position="25"/>
        <end position="84"/>
    </location>
</feature>
<dbReference type="GeneID" id="20640009"/>
<keyword evidence="3" id="KW-1185">Reference proteome</keyword>
<evidence type="ECO:0000313" key="2">
    <source>
        <dbReference type="EMBL" id="EGZ19700.1"/>
    </source>
</evidence>
<proteinExistence type="predicted"/>
<dbReference type="Proteomes" id="UP000002640">
    <property type="component" value="Unassembled WGS sequence"/>
</dbReference>
<feature type="compositionally biased region" description="Basic and acidic residues" evidence="1">
    <location>
        <begin position="72"/>
        <end position="84"/>
    </location>
</feature>
<dbReference type="KEGG" id="psoj:PHYSODRAFT_285320"/>
<feature type="compositionally biased region" description="Polar residues" evidence="1">
    <location>
        <begin position="60"/>
        <end position="71"/>
    </location>
</feature>
<reference evidence="2 3" key="1">
    <citation type="journal article" date="2006" name="Science">
        <title>Phytophthora genome sequences uncover evolutionary origins and mechanisms of pathogenesis.</title>
        <authorList>
            <person name="Tyler B.M."/>
            <person name="Tripathy S."/>
            <person name="Zhang X."/>
            <person name="Dehal P."/>
            <person name="Jiang R.H."/>
            <person name="Aerts A."/>
            <person name="Arredondo F.D."/>
            <person name="Baxter L."/>
            <person name="Bensasson D."/>
            <person name="Beynon J.L."/>
            <person name="Chapman J."/>
            <person name="Damasceno C.M."/>
            <person name="Dorrance A.E."/>
            <person name="Dou D."/>
            <person name="Dickerman A.W."/>
            <person name="Dubchak I.L."/>
            <person name="Garbelotto M."/>
            <person name="Gijzen M."/>
            <person name="Gordon S.G."/>
            <person name="Govers F."/>
            <person name="Grunwald N.J."/>
            <person name="Huang W."/>
            <person name="Ivors K.L."/>
            <person name="Jones R.W."/>
            <person name="Kamoun S."/>
            <person name="Krampis K."/>
            <person name="Lamour K.H."/>
            <person name="Lee M.K."/>
            <person name="McDonald W.H."/>
            <person name="Medina M."/>
            <person name="Meijer H.J."/>
            <person name="Nordberg E.K."/>
            <person name="Maclean D.J."/>
            <person name="Ospina-Giraldo M.D."/>
            <person name="Morris P.F."/>
            <person name="Phuntumart V."/>
            <person name="Putnam N.H."/>
            <person name="Rash S."/>
            <person name="Rose J.K."/>
            <person name="Sakihama Y."/>
            <person name="Salamov A.A."/>
            <person name="Savidor A."/>
            <person name="Scheuring C.F."/>
            <person name="Smith B.M."/>
            <person name="Sobral B.W."/>
            <person name="Terry A."/>
            <person name="Torto-Alalibo T.A."/>
            <person name="Win J."/>
            <person name="Xu Z."/>
            <person name="Zhang H."/>
            <person name="Grigoriev I.V."/>
            <person name="Rokhsar D.S."/>
            <person name="Boore J.L."/>
        </authorList>
    </citation>
    <scope>NUCLEOTIDE SEQUENCE [LARGE SCALE GENOMIC DNA]</scope>
    <source>
        <strain evidence="2 3">P6497</strain>
    </source>
</reference>
<accession>G4Z845</accession>
<organism evidence="2 3">
    <name type="scientific">Phytophthora sojae (strain P6497)</name>
    <name type="common">Soybean stem and root rot agent</name>
    <name type="synonym">Phytophthora megasperma f. sp. glycines</name>
    <dbReference type="NCBI Taxonomy" id="1094619"/>
    <lineage>
        <taxon>Eukaryota</taxon>
        <taxon>Sar</taxon>
        <taxon>Stramenopiles</taxon>
        <taxon>Oomycota</taxon>
        <taxon>Peronosporomycetes</taxon>
        <taxon>Peronosporales</taxon>
        <taxon>Peronosporaceae</taxon>
        <taxon>Phytophthora</taxon>
    </lineage>
</organism>
<name>G4Z845_PHYSP</name>
<dbReference type="InParanoid" id="G4Z845"/>
<dbReference type="AlphaFoldDB" id="G4Z845"/>